<evidence type="ECO:0000256" key="1">
    <source>
        <dbReference type="ARBA" id="ARBA00010768"/>
    </source>
</evidence>
<evidence type="ECO:0000259" key="7">
    <source>
        <dbReference type="SMART" id="SM00128"/>
    </source>
</evidence>
<dbReference type="PROSITE" id="PS51375">
    <property type="entry name" value="PPR"/>
    <property type="match status" value="3"/>
</dbReference>
<dbReference type="PANTHER" id="PTHR45666:SF21">
    <property type="entry name" value="TYPE I INOSITOL POLYPHOSPHATE 5-PHOSPHATASE 2"/>
    <property type="match status" value="1"/>
</dbReference>
<feature type="repeat" description="PPR" evidence="5">
    <location>
        <begin position="248"/>
        <end position="278"/>
    </location>
</feature>
<evidence type="ECO:0000256" key="5">
    <source>
        <dbReference type="PROSITE-ProRule" id="PRU00708"/>
    </source>
</evidence>
<dbReference type="GO" id="GO:0004445">
    <property type="term" value="F:inositol-polyphosphate 5-phosphatase activity"/>
    <property type="evidence" value="ECO:0007669"/>
    <property type="project" value="InterPro"/>
</dbReference>
<dbReference type="InterPro" id="IPR011990">
    <property type="entry name" value="TPR-like_helical_dom_sf"/>
</dbReference>
<evidence type="ECO:0000256" key="2">
    <source>
        <dbReference type="ARBA" id="ARBA00022737"/>
    </source>
</evidence>
<dbReference type="Pfam" id="PF20431">
    <property type="entry name" value="E_motif"/>
    <property type="match status" value="1"/>
</dbReference>
<evidence type="ECO:0000256" key="6">
    <source>
        <dbReference type="SAM" id="MobiDB-lite"/>
    </source>
</evidence>
<sequence>MKSTNIAVSSRQISNSKPLLSSSNLHHFKQLHAKLLRTGEIEETLTLGKLVADVATSHPSNLRYAHSLFSRTPAPLRNAFMYNSMIRGSAESPDPDESVSFYKSMLRDGFRPNNYTYPFLLKACSRIPEHPHLGCSLHASVVHRGFEGKDPFIQTSLVSFYASIVDMDSARKVFDRSPKRDVTVWNALIKGYVMCSRHADAARAFRGMSVPGDEITMLSVASALANLGALEMGRWVHAYIDRNQMNMTVSLATALINMYAKCGEIESARYLFDRMPEKDVRMWSIMISGFAVNGLAKEALDLFSQMKSAGFKPDSVTLTGVLSACSHAGMVQEGLRLLDRMAADYLIEPTIEHYGCVVDLLGRAGELEEALALINRISLRADVALWGALLVACRVHKNLEMGEMVAKEMLKLDPVNAGARVFLSNVYAASGKWGLVEDIYKMLDEICNIVRSRGHKSTTKEVTFDIDEEDKEACVSQHSEKLAVAFGLINTRKGAVLRIVKNLRICEDCHSVMKLVSETIPISTDRSLSFEQHFMVVAIASLTNKYCPIWPTVFIDDGQYFSPALENCVLNLLAQKTMRRKGKRSESFWPSIVMRKWLNIKPKLHEFSEDEVDTESEDDEARNTGEDTLLNMLTIKGESPTEPSGMQTKAPSQGLRRGKSETLRVNYINIKDVRVMVGTWNVAGRVPFEDLELDEWLCSNEPVDIFQEVVPLNAGNVLGAEDNRPIPKWEDIIRRTLNKSPQPKSLCKSYSAPPSPVSRPLTPHPTLQNKCESNAIDQEIQDDLTILQKKLQWKRIGANNGVNKLDWPEYSLDTLPPQAQTSGTKLRRALSSLHRHPHGTDIPHKIGLKRVYHSLGNLGMLWSEQQETIDVLNSIDDTSDKVSEDEEEGLSVALANVTDKGEVISKRECSKPRARFVRIVSKQMVGIYISVWVCRKLRRHVNNLEVSPVGVGLMGYMGNKGSVSVSMTLFQTRLCFVCSHLTSGHKVGDQQKRNADVNDILQRTRFSSVQDADKPQTIPSHDRIFWFGDLNYRLNLSDAEVRALVAMKQWDELINYDQLTRELKSGRIFEGWKEGLINFPPTYKYERNSNRYVGESSREGEKRRSPAWCDRILWLGKGIKQLSYWRSELDLSDHRPVGSMFSVEVEVFNRRKLERVLVLLP</sequence>
<dbReference type="FunFam" id="3.60.10.10:FF:000048">
    <property type="entry name" value="Type I inositol polyphosphate 5-phosphatase 2"/>
    <property type="match status" value="1"/>
</dbReference>
<feature type="compositionally biased region" description="Polar residues" evidence="6">
    <location>
        <begin position="641"/>
        <end position="651"/>
    </location>
</feature>
<feature type="region of interest" description="Disordered" evidence="6">
    <location>
        <begin position="740"/>
        <end position="764"/>
    </location>
</feature>
<dbReference type="Pfam" id="PF13041">
    <property type="entry name" value="PPR_2"/>
    <property type="match status" value="2"/>
</dbReference>
<dbReference type="FunFam" id="1.25.40.10:FF:000184">
    <property type="entry name" value="Pentatricopeptide repeat-containing protein, chloroplastic"/>
    <property type="match status" value="1"/>
</dbReference>
<dbReference type="PANTHER" id="PTHR45666">
    <property type="entry name" value="TYPE IV INOSITOL POLYPHOSPHATE 5-PHOSPHATASE 9"/>
    <property type="match status" value="1"/>
</dbReference>
<dbReference type="SMART" id="SM00128">
    <property type="entry name" value="IPPc"/>
    <property type="match status" value="1"/>
</dbReference>
<dbReference type="GO" id="GO:0046856">
    <property type="term" value="P:phosphatidylinositol dephosphorylation"/>
    <property type="evidence" value="ECO:0007669"/>
    <property type="project" value="InterPro"/>
</dbReference>
<dbReference type="InterPro" id="IPR036691">
    <property type="entry name" value="Endo/exonu/phosph_ase_sf"/>
</dbReference>
<dbReference type="Pfam" id="PF22669">
    <property type="entry name" value="Exo_endo_phos2"/>
    <property type="match status" value="1"/>
</dbReference>
<dbReference type="InterPro" id="IPR002885">
    <property type="entry name" value="PPR_rpt"/>
</dbReference>
<dbReference type="EMBL" id="LR862141">
    <property type="protein sequence ID" value="CAD1820786.1"/>
    <property type="molecule type" value="Genomic_DNA"/>
</dbReference>
<evidence type="ECO:0000313" key="8">
    <source>
        <dbReference type="EMBL" id="CAD1820786.1"/>
    </source>
</evidence>
<dbReference type="InterPro" id="IPR000300">
    <property type="entry name" value="IPPc"/>
</dbReference>
<feature type="repeat" description="PPR" evidence="5">
    <location>
        <begin position="279"/>
        <end position="313"/>
    </location>
</feature>
<dbReference type="Gene3D" id="3.60.10.10">
    <property type="entry name" value="Endonuclease/exonuclease/phosphatase"/>
    <property type="match status" value="2"/>
</dbReference>
<feature type="repeat" description="PPR" evidence="5">
    <location>
        <begin position="78"/>
        <end position="112"/>
    </location>
</feature>
<name>A0A6V7NR59_ANACO</name>
<dbReference type="Pfam" id="PF14432">
    <property type="entry name" value="DYW_deaminase"/>
    <property type="match status" value="1"/>
</dbReference>
<feature type="domain" description="Inositol polyphosphate-related phosphatase" evidence="7">
    <location>
        <begin position="849"/>
        <end position="1149"/>
    </location>
</feature>
<organism evidence="8">
    <name type="scientific">Ananas comosus var. bracteatus</name>
    <name type="common">red pineapple</name>
    <dbReference type="NCBI Taxonomy" id="296719"/>
    <lineage>
        <taxon>Eukaryota</taxon>
        <taxon>Viridiplantae</taxon>
        <taxon>Streptophyta</taxon>
        <taxon>Embryophyta</taxon>
        <taxon>Tracheophyta</taxon>
        <taxon>Spermatophyta</taxon>
        <taxon>Magnoliopsida</taxon>
        <taxon>Liliopsida</taxon>
        <taxon>Poales</taxon>
        <taxon>Bromeliaceae</taxon>
        <taxon>Bromelioideae</taxon>
        <taxon>Ananas</taxon>
    </lineage>
</organism>
<dbReference type="Pfam" id="PF01535">
    <property type="entry name" value="PPR"/>
    <property type="match status" value="2"/>
</dbReference>
<keyword evidence="4" id="KW-0809">Transit peptide</keyword>
<proteinExistence type="inferred from homology"/>
<keyword evidence="2" id="KW-0677">Repeat</keyword>
<keyword evidence="3" id="KW-0378">Hydrolase</keyword>
<evidence type="ECO:0000256" key="4">
    <source>
        <dbReference type="ARBA" id="ARBA00022946"/>
    </source>
</evidence>
<reference evidence="8" key="1">
    <citation type="submission" date="2020-07" db="EMBL/GenBank/DDBJ databases">
        <authorList>
            <person name="Lin J."/>
        </authorList>
    </citation>
    <scope>NUCLEOTIDE SEQUENCE</scope>
</reference>
<feature type="region of interest" description="Disordered" evidence="6">
    <location>
        <begin position="636"/>
        <end position="658"/>
    </location>
</feature>
<dbReference type="InterPro" id="IPR045849">
    <property type="entry name" value="IP5P_plant"/>
</dbReference>
<protein>
    <recommendedName>
        <fullName evidence="7">Inositol polyphosphate-related phosphatase domain-containing protein</fullName>
    </recommendedName>
</protein>
<dbReference type="InterPro" id="IPR046848">
    <property type="entry name" value="E_motif"/>
</dbReference>
<dbReference type="SUPFAM" id="SSF56219">
    <property type="entry name" value="DNase I-like"/>
    <property type="match status" value="1"/>
</dbReference>
<comment type="similarity">
    <text evidence="1">Belongs to the inositol polyphosphate 5-phosphatase family.</text>
</comment>
<dbReference type="InterPro" id="IPR032867">
    <property type="entry name" value="DYW_dom"/>
</dbReference>
<dbReference type="FunFam" id="1.25.40.10:FF:000427">
    <property type="entry name" value="Pentatricopeptide repeat-containing protein chloroplastic"/>
    <property type="match status" value="1"/>
</dbReference>
<dbReference type="GO" id="GO:0004439">
    <property type="term" value="F:phosphatidylinositol-4,5-bisphosphate 5-phosphatase activity"/>
    <property type="evidence" value="ECO:0007669"/>
    <property type="project" value="TreeGrafter"/>
</dbReference>
<accession>A0A6V7NR59</accession>
<dbReference type="AlphaFoldDB" id="A0A6V7NR59"/>
<dbReference type="GO" id="GO:0034485">
    <property type="term" value="F:phosphatidylinositol-3,4,5-trisphosphate 5-phosphatase activity"/>
    <property type="evidence" value="ECO:0007669"/>
    <property type="project" value="TreeGrafter"/>
</dbReference>
<evidence type="ECO:0000256" key="3">
    <source>
        <dbReference type="ARBA" id="ARBA00022801"/>
    </source>
</evidence>
<dbReference type="Gene3D" id="1.25.40.10">
    <property type="entry name" value="Tetratricopeptide repeat domain"/>
    <property type="match status" value="4"/>
</dbReference>
<gene>
    <name evidence="8" type="ORF">CB5_LOCUS3997</name>
</gene>
<dbReference type="GO" id="GO:0008270">
    <property type="term" value="F:zinc ion binding"/>
    <property type="evidence" value="ECO:0007669"/>
    <property type="project" value="InterPro"/>
</dbReference>
<dbReference type="NCBIfam" id="TIGR00756">
    <property type="entry name" value="PPR"/>
    <property type="match status" value="3"/>
</dbReference>